<feature type="transmembrane region" description="Helical" evidence="7">
    <location>
        <begin position="93"/>
        <end position="113"/>
    </location>
</feature>
<evidence type="ECO:0000313" key="9">
    <source>
        <dbReference type="Proteomes" id="UP000005143"/>
    </source>
</evidence>
<comment type="similarity">
    <text evidence="2">Belongs to the oxidase-dependent Fe transporter (OFeT) (TC 9.A.10.1) family.</text>
</comment>
<protein>
    <submittedName>
        <fullName evidence="8">Ferrous iron transport permease EfeU</fullName>
    </submittedName>
</protein>
<evidence type="ECO:0000256" key="2">
    <source>
        <dbReference type="ARBA" id="ARBA00008333"/>
    </source>
</evidence>
<keyword evidence="4 7" id="KW-1133">Transmembrane helix</keyword>
<dbReference type="PATRIC" id="fig|1097667.3.peg.1246"/>
<dbReference type="EMBL" id="AGUD01000060">
    <property type="protein sequence ID" value="EHN11855.1"/>
    <property type="molecule type" value="Genomic_DNA"/>
</dbReference>
<feature type="transmembrane region" description="Helical" evidence="7">
    <location>
        <begin position="157"/>
        <end position="179"/>
    </location>
</feature>
<keyword evidence="3 7" id="KW-0812">Transmembrane</keyword>
<gene>
    <name evidence="8" type="ORF">PAI11_12500</name>
</gene>
<organism evidence="8 9">
    <name type="scientific">Patulibacter medicamentivorans</name>
    <dbReference type="NCBI Taxonomy" id="1097667"/>
    <lineage>
        <taxon>Bacteria</taxon>
        <taxon>Bacillati</taxon>
        <taxon>Actinomycetota</taxon>
        <taxon>Thermoleophilia</taxon>
        <taxon>Solirubrobacterales</taxon>
        <taxon>Patulibacteraceae</taxon>
        <taxon>Patulibacter</taxon>
    </lineage>
</organism>
<comment type="subcellular location">
    <subcellularLocation>
        <location evidence="1">Membrane</location>
        <topology evidence="1">Multi-pass membrane protein</topology>
    </subcellularLocation>
</comment>
<evidence type="ECO:0000256" key="5">
    <source>
        <dbReference type="ARBA" id="ARBA00023136"/>
    </source>
</evidence>
<dbReference type="GO" id="GO:0033573">
    <property type="term" value="C:high-affinity iron permease complex"/>
    <property type="evidence" value="ECO:0007669"/>
    <property type="project" value="InterPro"/>
</dbReference>
<dbReference type="GO" id="GO:0015093">
    <property type="term" value="F:ferrous iron transmembrane transporter activity"/>
    <property type="evidence" value="ECO:0007669"/>
    <property type="project" value="TreeGrafter"/>
</dbReference>
<proteinExistence type="inferred from homology"/>
<evidence type="ECO:0000313" key="8">
    <source>
        <dbReference type="EMBL" id="EHN11855.1"/>
    </source>
</evidence>
<evidence type="ECO:0000256" key="7">
    <source>
        <dbReference type="SAM" id="Phobius"/>
    </source>
</evidence>
<dbReference type="Pfam" id="PF03239">
    <property type="entry name" value="FTR1"/>
    <property type="match status" value="1"/>
</dbReference>
<evidence type="ECO:0000256" key="4">
    <source>
        <dbReference type="ARBA" id="ARBA00022989"/>
    </source>
</evidence>
<dbReference type="PANTHER" id="PTHR31632">
    <property type="entry name" value="IRON TRANSPORTER FTH1"/>
    <property type="match status" value="1"/>
</dbReference>
<feature type="region of interest" description="Disordered" evidence="6">
    <location>
        <begin position="192"/>
        <end position="218"/>
    </location>
</feature>
<evidence type="ECO:0000256" key="6">
    <source>
        <dbReference type="SAM" id="MobiDB-lite"/>
    </source>
</evidence>
<keyword evidence="5 7" id="KW-0472">Membrane</keyword>
<dbReference type="PANTHER" id="PTHR31632:SF2">
    <property type="entry name" value="PLASMA MEMBRANE IRON PERMEASE"/>
    <property type="match status" value="1"/>
</dbReference>
<feature type="transmembrane region" description="Helical" evidence="7">
    <location>
        <begin position="12"/>
        <end position="37"/>
    </location>
</feature>
<sequence>MRRHSRGLAGELRASAATALAAGSAWGLIAMAFLAVLREGVETAFFLLATFQSESTQISTASASIGALLGVAIAVAIGWGIYRGGVRLNLSRFFRITAVFLVIIAAGLVASALHTAHAAGWINSGQSQAFDLTWLVAPDADNIVSGLLTGLLGFQPFPTVIEVAGWLVYAIPMLLFVLLPDRWRAALRPGRGDAASAPAVTAEPDPAPASDVARASRA</sequence>
<dbReference type="Proteomes" id="UP000005143">
    <property type="component" value="Unassembled WGS sequence"/>
</dbReference>
<dbReference type="InterPro" id="IPR004923">
    <property type="entry name" value="FTR1/Fip1/EfeU"/>
</dbReference>
<feature type="transmembrane region" description="Helical" evidence="7">
    <location>
        <begin position="57"/>
        <end position="81"/>
    </location>
</feature>
<name>H0E382_9ACTN</name>
<evidence type="ECO:0000256" key="1">
    <source>
        <dbReference type="ARBA" id="ARBA00004141"/>
    </source>
</evidence>
<keyword evidence="9" id="KW-1185">Reference proteome</keyword>
<dbReference type="AlphaFoldDB" id="H0E382"/>
<reference evidence="8 9" key="1">
    <citation type="journal article" date="2013" name="Biodegradation">
        <title>Quantitative proteomic analysis of ibuprofen-degrading Patulibacter sp. strain I11.</title>
        <authorList>
            <person name="Almeida B."/>
            <person name="Kjeldal H."/>
            <person name="Lolas I."/>
            <person name="Knudsen A.D."/>
            <person name="Carvalho G."/>
            <person name="Nielsen K.L."/>
            <person name="Barreto Crespo M.T."/>
            <person name="Stensballe A."/>
            <person name="Nielsen J.L."/>
        </authorList>
    </citation>
    <scope>NUCLEOTIDE SEQUENCE [LARGE SCALE GENOMIC DNA]</scope>
    <source>
        <strain evidence="8 9">I11</strain>
    </source>
</reference>
<accession>H0E382</accession>
<comment type="caution">
    <text evidence="8">The sequence shown here is derived from an EMBL/GenBank/DDBJ whole genome shotgun (WGS) entry which is preliminary data.</text>
</comment>
<evidence type="ECO:0000256" key="3">
    <source>
        <dbReference type="ARBA" id="ARBA00022692"/>
    </source>
</evidence>